<protein>
    <submittedName>
        <fullName evidence="2">Uncharacterized protein</fullName>
    </submittedName>
</protein>
<gene>
    <name evidence="2" type="ORF">ANCCAN_20517</name>
</gene>
<dbReference type="AlphaFoldDB" id="A0A368FN92"/>
<evidence type="ECO:0000313" key="2">
    <source>
        <dbReference type="EMBL" id="RCN33656.1"/>
    </source>
</evidence>
<proteinExistence type="predicted"/>
<evidence type="ECO:0000313" key="3">
    <source>
        <dbReference type="Proteomes" id="UP000252519"/>
    </source>
</evidence>
<comment type="caution">
    <text evidence="2">The sequence shown here is derived from an EMBL/GenBank/DDBJ whole genome shotgun (WGS) entry which is preliminary data.</text>
</comment>
<reference evidence="2 3" key="1">
    <citation type="submission" date="2014-10" db="EMBL/GenBank/DDBJ databases">
        <title>Draft genome of the hookworm Ancylostoma caninum.</title>
        <authorList>
            <person name="Mitreva M."/>
        </authorList>
    </citation>
    <scope>NUCLEOTIDE SEQUENCE [LARGE SCALE GENOMIC DNA]</scope>
    <source>
        <strain evidence="2 3">Baltimore</strain>
    </source>
</reference>
<dbReference type="Proteomes" id="UP000252519">
    <property type="component" value="Unassembled WGS sequence"/>
</dbReference>
<accession>A0A368FN92</accession>
<organism evidence="2 3">
    <name type="scientific">Ancylostoma caninum</name>
    <name type="common">Dog hookworm</name>
    <dbReference type="NCBI Taxonomy" id="29170"/>
    <lineage>
        <taxon>Eukaryota</taxon>
        <taxon>Metazoa</taxon>
        <taxon>Ecdysozoa</taxon>
        <taxon>Nematoda</taxon>
        <taxon>Chromadorea</taxon>
        <taxon>Rhabditida</taxon>
        <taxon>Rhabditina</taxon>
        <taxon>Rhabditomorpha</taxon>
        <taxon>Strongyloidea</taxon>
        <taxon>Ancylostomatidae</taxon>
        <taxon>Ancylostomatinae</taxon>
        <taxon>Ancylostoma</taxon>
    </lineage>
</organism>
<feature type="region of interest" description="Disordered" evidence="1">
    <location>
        <begin position="75"/>
        <end position="102"/>
    </location>
</feature>
<sequence>LQFQSFSKATSKSGAPQLAATATDTSYDGSKPDESQRKQHMLNKVKASYGRQADNPLFSNSLPVLLNSTVRAGFSTPNQQRDEFRHLGDVRSTAIGETQEAA</sequence>
<keyword evidence="3" id="KW-1185">Reference proteome</keyword>
<feature type="compositionally biased region" description="Basic and acidic residues" evidence="1">
    <location>
        <begin position="80"/>
        <end position="89"/>
    </location>
</feature>
<feature type="region of interest" description="Disordered" evidence="1">
    <location>
        <begin position="1"/>
        <end position="39"/>
    </location>
</feature>
<dbReference type="EMBL" id="JOJR01000885">
    <property type="protein sequence ID" value="RCN33656.1"/>
    <property type="molecule type" value="Genomic_DNA"/>
</dbReference>
<name>A0A368FN92_ANCCA</name>
<feature type="non-terminal residue" evidence="2">
    <location>
        <position position="1"/>
    </location>
</feature>
<evidence type="ECO:0000256" key="1">
    <source>
        <dbReference type="SAM" id="MobiDB-lite"/>
    </source>
</evidence>
<feature type="compositionally biased region" description="Polar residues" evidence="1">
    <location>
        <begin position="1"/>
        <end position="28"/>
    </location>
</feature>